<dbReference type="OrthoDB" id="1902587at2759"/>
<protein>
    <submittedName>
        <fullName evidence="1">Uncharacterized protein</fullName>
    </submittedName>
</protein>
<comment type="caution">
    <text evidence="1">The sequence shown here is derived from an EMBL/GenBank/DDBJ whole genome shotgun (WGS) entry which is preliminary data.</text>
</comment>
<evidence type="ECO:0000313" key="1">
    <source>
        <dbReference type="EMBL" id="KAF9607761.1"/>
    </source>
</evidence>
<reference evidence="1 2" key="1">
    <citation type="submission" date="2020-10" db="EMBL/GenBank/DDBJ databases">
        <title>The Coptis chinensis genome and diversification of protoberbering-type alkaloids.</title>
        <authorList>
            <person name="Wang B."/>
            <person name="Shu S."/>
            <person name="Song C."/>
            <person name="Liu Y."/>
        </authorList>
    </citation>
    <scope>NUCLEOTIDE SEQUENCE [LARGE SCALE GENOMIC DNA]</scope>
    <source>
        <strain evidence="1">HL-2020</strain>
        <tissue evidence="1">Leaf</tissue>
    </source>
</reference>
<dbReference type="InterPro" id="IPR046357">
    <property type="entry name" value="PPIase_dom_sf"/>
</dbReference>
<dbReference type="Proteomes" id="UP000631114">
    <property type="component" value="Unassembled WGS sequence"/>
</dbReference>
<sequence>MYETSCMNKQPYGNQVWFKKKMTSNLDSLRMSRVSRRIVIKFMGLSSVLLRVGVSLGAPSPMVEKKEPPVLRTLKLPSGVLIEGEGPEAQDGGLVEVNYVCRRSNGYFIHSTVDQFSGESTPVKLPLADNQVCLLSIIISSEL</sequence>
<dbReference type="AlphaFoldDB" id="A0A835HZS4"/>
<organism evidence="1 2">
    <name type="scientific">Coptis chinensis</name>
    <dbReference type="NCBI Taxonomy" id="261450"/>
    <lineage>
        <taxon>Eukaryota</taxon>
        <taxon>Viridiplantae</taxon>
        <taxon>Streptophyta</taxon>
        <taxon>Embryophyta</taxon>
        <taxon>Tracheophyta</taxon>
        <taxon>Spermatophyta</taxon>
        <taxon>Magnoliopsida</taxon>
        <taxon>Ranunculales</taxon>
        <taxon>Ranunculaceae</taxon>
        <taxon>Coptidoideae</taxon>
        <taxon>Coptis</taxon>
    </lineage>
</organism>
<proteinExistence type="predicted"/>
<dbReference type="Gene3D" id="3.10.50.40">
    <property type="match status" value="1"/>
</dbReference>
<keyword evidence="2" id="KW-1185">Reference proteome</keyword>
<name>A0A835HZS4_9MAGN</name>
<dbReference type="SUPFAM" id="SSF54534">
    <property type="entry name" value="FKBP-like"/>
    <property type="match status" value="1"/>
</dbReference>
<dbReference type="EMBL" id="JADFTS010000004">
    <property type="protein sequence ID" value="KAF9607761.1"/>
    <property type="molecule type" value="Genomic_DNA"/>
</dbReference>
<dbReference type="GO" id="GO:0003755">
    <property type="term" value="F:peptidyl-prolyl cis-trans isomerase activity"/>
    <property type="evidence" value="ECO:0007669"/>
    <property type="project" value="InterPro"/>
</dbReference>
<evidence type="ECO:0000313" key="2">
    <source>
        <dbReference type="Proteomes" id="UP000631114"/>
    </source>
</evidence>
<accession>A0A835HZS4</accession>
<gene>
    <name evidence="1" type="ORF">IFM89_000108</name>
</gene>